<evidence type="ECO:0000256" key="1">
    <source>
        <dbReference type="SAM" id="MobiDB-lite"/>
    </source>
</evidence>
<evidence type="ECO:0000313" key="2">
    <source>
        <dbReference type="EMBL" id="TDS16095.1"/>
    </source>
</evidence>
<feature type="region of interest" description="Disordered" evidence="1">
    <location>
        <begin position="17"/>
        <end position="53"/>
    </location>
</feature>
<comment type="caution">
    <text evidence="2">The sequence shown here is derived from an EMBL/GenBank/DDBJ whole genome shotgun (WGS) entry which is preliminary data.</text>
</comment>
<organism evidence="2 3">
    <name type="scientific">Sphingobacterium paludis</name>
    <dbReference type="NCBI Taxonomy" id="1476465"/>
    <lineage>
        <taxon>Bacteria</taxon>
        <taxon>Pseudomonadati</taxon>
        <taxon>Bacteroidota</taxon>
        <taxon>Sphingobacteriia</taxon>
        <taxon>Sphingobacteriales</taxon>
        <taxon>Sphingobacteriaceae</taxon>
        <taxon>Sphingobacterium</taxon>
    </lineage>
</organism>
<proteinExistence type="predicted"/>
<gene>
    <name evidence="2" type="ORF">B0I21_102421</name>
</gene>
<keyword evidence="3" id="KW-1185">Reference proteome</keyword>
<dbReference type="Proteomes" id="UP000294752">
    <property type="component" value="Unassembled WGS sequence"/>
</dbReference>
<dbReference type="EMBL" id="SNZV01000002">
    <property type="protein sequence ID" value="TDS16095.1"/>
    <property type="molecule type" value="Genomic_DNA"/>
</dbReference>
<accession>A0A4R7D861</accession>
<sequence length="53" mass="5657">MALAISFFAIQACQQPVKNQARPETTTPTVDEDKASGSQLTDSTEVVQDSTSL</sequence>
<name>A0A4R7D861_9SPHI</name>
<reference evidence="2 3" key="1">
    <citation type="submission" date="2019-03" db="EMBL/GenBank/DDBJ databases">
        <title>Genomic Encyclopedia of Type Strains, Phase III (KMG-III): the genomes of soil and plant-associated and newly described type strains.</title>
        <authorList>
            <person name="Whitman W."/>
        </authorList>
    </citation>
    <scope>NUCLEOTIDE SEQUENCE [LARGE SCALE GENOMIC DNA]</scope>
    <source>
        <strain evidence="2 3">CGMCC 1.12801</strain>
    </source>
</reference>
<dbReference type="AlphaFoldDB" id="A0A4R7D861"/>
<feature type="compositionally biased region" description="Polar residues" evidence="1">
    <location>
        <begin position="36"/>
        <end position="53"/>
    </location>
</feature>
<protein>
    <submittedName>
        <fullName evidence="2">Uncharacterized protein</fullName>
    </submittedName>
</protein>
<feature type="compositionally biased region" description="Polar residues" evidence="1">
    <location>
        <begin position="17"/>
        <end position="29"/>
    </location>
</feature>
<evidence type="ECO:0000313" key="3">
    <source>
        <dbReference type="Proteomes" id="UP000294752"/>
    </source>
</evidence>